<dbReference type="InterPro" id="IPR000669">
    <property type="entry name" value="Mannitol_DH"/>
</dbReference>
<dbReference type="PANTHER" id="PTHR43362">
    <property type="entry name" value="MANNITOL DEHYDROGENASE DSF1-RELATED"/>
    <property type="match status" value="1"/>
</dbReference>
<keyword evidence="10" id="KW-1185">Reference proteome</keyword>
<dbReference type="Proteomes" id="UP000467379">
    <property type="component" value="Chromosome"/>
</dbReference>
<name>A0ABM7KMQ6_9MYCO</name>
<dbReference type="PRINTS" id="PR00084">
    <property type="entry name" value="MTLDHDRGNASE"/>
</dbReference>
<keyword evidence="5" id="KW-0520">NAD</keyword>
<organism evidence="9 10">
    <name type="scientific">Mycobacterium branderi</name>
    <dbReference type="NCBI Taxonomy" id="43348"/>
    <lineage>
        <taxon>Bacteria</taxon>
        <taxon>Bacillati</taxon>
        <taxon>Actinomycetota</taxon>
        <taxon>Actinomycetes</taxon>
        <taxon>Mycobacteriales</taxon>
        <taxon>Mycobacteriaceae</taxon>
        <taxon>Mycobacterium</taxon>
    </lineage>
</organism>
<feature type="domain" description="Mannitol dehydrogenase N-terminal" evidence="7">
    <location>
        <begin position="59"/>
        <end position="308"/>
    </location>
</feature>
<dbReference type="Gene3D" id="1.10.1040.10">
    <property type="entry name" value="N-(1-d-carboxylethyl)-l-norvaline Dehydrogenase, domain 2"/>
    <property type="match status" value="1"/>
</dbReference>
<dbReference type="PANTHER" id="PTHR43362:SF1">
    <property type="entry name" value="MANNITOL DEHYDROGENASE 2-RELATED"/>
    <property type="match status" value="1"/>
</dbReference>
<evidence type="ECO:0000256" key="6">
    <source>
        <dbReference type="ARBA" id="ARBA00048615"/>
    </source>
</evidence>
<dbReference type="InterPro" id="IPR050988">
    <property type="entry name" value="Mannitol_DH/Oxidoreductase"/>
</dbReference>
<dbReference type="Pfam" id="PF08125">
    <property type="entry name" value="Mannitol_dh_C"/>
    <property type="match status" value="1"/>
</dbReference>
<evidence type="ECO:0000259" key="7">
    <source>
        <dbReference type="Pfam" id="PF01232"/>
    </source>
</evidence>
<dbReference type="EMBL" id="AP022606">
    <property type="protein sequence ID" value="BBZ12330.1"/>
    <property type="molecule type" value="Genomic_DNA"/>
</dbReference>
<dbReference type="InterPro" id="IPR036291">
    <property type="entry name" value="NAD(P)-bd_dom_sf"/>
</dbReference>
<dbReference type="Gene3D" id="3.40.50.720">
    <property type="entry name" value="NAD(P)-binding Rossmann-like Domain"/>
    <property type="match status" value="1"/>
</dbReference>
<sequence>MKPAEDEAKFVRAMGYRKNISNVVPLRRAVGVPLSNATLPLHSQRIDVPTYDRSALRPSVVHIGPGNFHRAHQAVYFDDLARSGVSRQWGVTDISLRNPKVKDLLTAQDGLYTVVQRGRDRQTARVVGSIGDYHYAPHDSAAVRAALTDPQTRIVSLTITGNGYYLDPCTGEFDASHPDVRADLAAPSASCFATAWAYLTEALDFRRRAGIAPFTVLCCDNIPDNTQMARTALVSFAMLRDPGLARWIETNVAFPSTMVDRITPQTSDEDCEFVERTFGIADKLPVLTEPHSQWIIEDSFSHGRPPLEEVGAEFVADVSDYKLVKTRLLNATHLALGCLATLAGYERTDEAMNDPVIYGYVEALMRDEIQPLLPAAHPMNTRAYRNTLLTRLSNPRIPDQLSRLARRGSEKMPSFVLPSLQEAIKQGGPHNLLMLAVAGWARYLRGHDLDGRTIHIQDPQAELLTELATRGGNNAYPLLEHEIFTDLRGVPHFAEHLSEMIADIDARGVQPTLREALGDTGREVAWG</sequence>
<dbReference type="InterPro" id="IPR008927">
    <property type="entry name" value="6-PGluconate_DH-like_C_sf"/>
</dbReference>
<evidence type="ECO:0000259" key="8">
    <source>
        <dbReference type="Pfam" id="PF08125"/>
    </source>
</evidence>
<keyword evidence="4" id="KW-0560">Oxidoreductase</keyword>
<dbReference type="InterPro" id="IPR013118">
    <property type="entry name" value="Mannitol_DH_C"/>
</dbReference>
<dbReference type="InterPro" id="IPR023027">
    <property type="entry name" value="Mannitol_DH_CS"/>
</dbReference>
<dbReference type="EC" id="1.1.1.17" evidence="2"/>
<dbReference type="PROSITE" id="PS00974">
    <property type="entry name" value="MANNITOL_DHGENASE"/>
    <property type="match status" value="1"/>
</dbReference>
<dbReference type="InterPro" id="IPR013131">
    <property type="entry name" value="Mannitol_DH_N"/>
</dbReference>
<evidence type="ECO:0000256" key="3">
    <source>
        <dbReference type="ARBA" id="ARBA00016219"/>
    </source>
</evidence>
<evidence type="ECO:0000256" key="2">
    <source>
        <dbReference type="ARBA" id="ARBA00012939"/>
    </source>
</evidence>
<evidence type="ECO:0000256" key="5">
    <source>
        <dbReference type="ARBA" id="ARBA00023027"/>
    </source>
</evidence>
<reference evidence="9 10" key="1">
    <citation type="journal article" date="2019" name="Emerg. Microbes Infect.">
        <title>Comprehensive subspecies identification of 175 nontuberculous mycobacteria species based on 7547 genomic profiles.</title>
        <authorList>
            <person name="Matsumoto Y."/>
            <person name="Kinjo T."/>
            <person name="Motooka D."/>
            <person name="Nabeya D."/>
            <person name="Jung N."/>
            <person name="Uechi K."/>
            <person name="Horii T."/>
            <person name="Iida T."/>
            <person name="Fujita J."/>
            <person name="Nakamura S."/>
        </authorList>
    </citation>
    <scope>NUCLEOTIDE SEQUENCE [LARGE SCALE GENOMIC DNA]</scope>
    <source>
        <strain evidence="9 10">JCM 12687</strain>
    </source>
</reference>
<protein>
    <recommendedName>
        <fullName evidence="3">Mannitol-1-phosphate 5-dehydrogenase</fullName>
        <ecNumber evidence="2">1.1.1.17</ecNumber>
    </recommendedName>
</protein>
<gene>
    <name evidence="9" type="ORF">MBRA_25250</name>
</gene>
<feature type="domain" description="Mannitol dehydrogenase C-terminal" evidence="8">
    <location>
        <begin position="317"/>
        <end position="500"/>
    </location>
</feature>
<proteinExistence type="inferred from homology"/>
<evidence type="ECO:0000313" key="9">
    <source>
        <dbReference type="EMBL" id="BBZ12330.1"/>
    </source>
</evidence>
<comment type="catalytic activity">
    <reaction evidence="6">
        <text>D-mannitol 1-phosphate + NAD(+) = beta-D-fructose 6-phosphate + NADH + H(+)</text>
        <dbReference type="Rhea" id="RHEA:19661"/>
        <dbReference type="ChEBI" id="CHEBI:15378"/>
        <dbReference type="ChEBI" id="CHEBI:57540"/>
        <dbReference type="ChEBI" id="CHEBI:57634"/>
        <dbReference type="ChEBI" id="CHEBI:57945"/>
        <dbReference type="ChEBI" id="CHEBI:61381"/>
        <dbReference type="EC" id="1.1.1.17"/>
    </reaction>
</comment>
<dbReference type="SUPFAM" id="SSF48179">
    <property type="entry name" value="6-phosphogluconate dehydrogenase C-terminal domain-like"/>
    <property type="match status" value="1"/>
</dbReference>
<comment type="similarity">
    <text evidence="1">Belongs to the mannitol dehydrogenase family.</text>
</comment>
<evidence type="ECO:0000256" key="1">
    <source>
        <dbReference type="ARBA" id="ARBA00006541"/>
    </source>
</evidence>
<accession>A0ABM7KMQ6</accession>
<dbReference type="Pfam" id="PF01232">
    <property type="entry name" value="Mannitol_dh"/>
    <property type="match status" value="1"/>
</dbReference>
<dbReference type="SUPFAM" id="SSF51735">
    <property type="entry name" value="NAD(P)-binding Rossmann-fold domains"/>
    <property type="match status" value="1"/>
</dbReference>
<evidence type="ECO:0000313" key="10">
    <source>
        <dbReference type="Proteomes" id="UP000467379"/>
    </source>
</evidence>
<evidence type="ECO:0000256" key="4">
    <source>
        <dbReference type="ARBA" id="ARBA00023002"/>
    </source>
</evidence>
<dbReference type="InterPro" id="IPR013328">
    <property type="entry name" value="6PGD_dom2"/>
</dbReference>